<keyword evidence="2" id="KW-0695">RNA-directed DNA polymerase</keyword>
<evidence type="ECO:0000313" key="3">
    <source>
        <dbReference type="Proteomes" id="UP001151760"/>
    </source>
</evidence>
<dbReference type="PROSITE" id="PS50994">
    <property type="entry name" value="INTEGRASE"/>
    <property type="match status" value="1"/>
</dbReference>
<dbReference type="Gene3D" id="1.10.340.70">
    <property type="match status" value="1"/>
</dbReference>
<evidence type="ECO:0000313" key="2">
    <source>
        <dbReference type="EMBL" id="GJT18997.1"/>
    </source>
</evidence>
<dbReference type="Proteomes" id="UP001151760">
    <property type="component" value="Unassembled WGS sequence"/>
</dbReference>
<reference evidence="2" key="1">
    <citation type="journal article" date="2022" name="Int. J. Mol. Sci.">
        <title>Draft Genome of Tanacetum Coccineum: Genomic Comparison of Closely Related Tanacetum-Family Plants.</title>
        <authorList>
            <person name="Yamashiro T."/>
            <person name="Shiraishi A."/>
            <person name="Nakayama K."/>
            <person name="Satake H."/>
        </authorList>
    </citation>
    <scope>NUCLEOTIDE SEQUENCE</scope>
</reference>
<dbReference type="GO" id="GO:0003964">
    <property type="term" value="F:RNA-directed DNA polymerase activity"/>
    <property type="evidence" value="ECO:0007669"/>
    <property type="project" value="UniProtKB-KW"/>
</dbReference>
<name>A0ABQ5BYC5_9ASTR</name>
<comment type="caution">
    <text evidence="2">The sequence shown here is derived from an EMBL/GenBank/DDBJ whole genome shotgun (WGS) entry which is preliminary data.</text>
</comment>
<protein>
    <submittedName>
        <fullName evidence="2">Reverse transcriptase domain-containing protein</fullName>
    </submittedName>
</protein>
<gene>
    <name evidence="2" type="ORF">Tco_0877703</name>
</gene>
<reference evidence="2" key="2">
    <citation type="submission" date="2022-01" db="EMBL/GenBank/DDBJ databases">
        <authorList>
            <person name="Yamashiro T."/>
            <person name="Shiraishi A."/>
            <person name="Satake H."/>
            <person name="Nakayama K."/>
        </authorList>
    </citation>
    <scope>NUCLEOTIDE SEQUENCE</scope>
</reference>
<sequence length="219" mass="25074">MIMTIHSSLKARILVAQSEASKGANSSAEMLKGLDKQFKRKEDGGLCVAERISVLVYGNLRTLIMNEAHTSKYFVHPGADKMYYDLRDLYWWPGMKKDISMYVSKCLTCSKVKAEHQKPSGLLQQPEIPEWKWENITMDFIVKLPRTSSGHDAIWVIVDRLTKSAHFLAVREDFKTEKLARLYINEIVARHGVPVSIISDRDSHFTSRFWQSLQKALGT</sequence>
<organism evidence="2 3">
    <name type="scientific">Tanacetum coccineum</name>
    <dbReference type="NCBI Taxonomy" id="301880"/>
    <lineage>
        <taxon>Eukaryota</taxon>
        <taxon>Viridiplantae</taxon>
        <taxon>Streptophyta</taxon>
        <taxon>Embryophyta</taxon>
        <taxon>Tracheophyta</taxon>
        <taxon>Spermatophyta</taxon>
        <taxon>Magnoliopsida</taxon>
        <taxon>eudicotyledons</taxon>
        <taxon>Gunneridae</taxon>
        <taxon>Pentapetalae</taxon>
        <taxon>asterids</taxon>
        <taxon>campanulids</taxon>
        <taxon>Asterales</taxon>
        <taxon>Asteraceae</taxon>
        <taxon>Asteroideae</taxon>
        <taxon>Anthemideae</taxon>
        <taxon>Anthemidinae</taxon>
        <taxon>Tanacetum</taxon>
    </lineage>
</organism>
<dbReference type="InterPro" id="IPR012337">
    <property type="entry name" value="RNaseH-like_sf"/>
</dbReference>
<keyword evidence="2" id="KW-0548">Nucleotidyltransferase</keyword>
<dbReference type="EMBL" id="BQNB010013683">
    <property type="protein sequence ID" value="GJT18997.1"/>
    <property type="molecule type" value="Genomic_DNA"/>
</dbReference>
<proteinExistence type="predicted"/>
<keyword evidence="3" id="KW-1185">Reference proteome</keyword>
<dbReference type="InterPro" id="IPR001584">
    <property type="entry name" value="Integrase_cat-core"/>
</dbReference>
<keyword evidence="2" id="KW-0808">Transferase</keyword>
<accession>A0ABQ5BYC5</accession>
<feature type="domain" description="Integrase catalytic" evidence="1">
    <location>
        <begin position="125"/>
        <end position="219"/>
    </location>
</feature>
<dbReference type="InterPro" id="IPR041588">
    <property type="entry name" value="Integrase_H2C2"/>
</dbReference>
<evidence type="ECO:0000259" key="1">
    <source>
        <dbReference type="PROSITE" id="PS50994"/>
    </source>
</evidence>
<dbReference type="InterPro" id="IPR036397">
    <property type="entry name" value="RNaseH_sf"/>
</dbReference>
<dbReference type="Pfam" id="PF17921">
    <property type="entry name" value="Integrase_H2C2"/>
    <property type="match status" value="1"/>
</dbReference>
<dbReference type="Gene3D" id="3.30.420.10">
    <property type="entry name" value="Ribonuclease H-like superfamily/Ribonuclease H"/>
    <property type="match status" value="1"/>
</dbReference>
<dbReference type="SUPFAM" id="SSF53098">
    <property type="entry name" value="Ribonuclease H-like"/>
    <property type="match status" value="1"/>
</dbReference>
<dbReference type="PANTHER" id="PTHR45835:SF99">
    <property type="entry name" value="CHROMO DOMAIN-CONTAINING PROTEIN-RELATED"/>
    <property type="match status" value="1"/>
</dbReference>
<dbReference type="PANTHER" id="PTHR45835">
    <property type="entry name" value="YALI0A06105P"/>
    <property type="match status" value="1"/>
</dbReference>